<feature type="non-terminal residue" evidence="17">
    <location>
        <position position="1"/>
    </location>
</feature>
<dbReference type="EC" id="1.8.3.2" evidence="13"/>
<dbReference type="FunFam" id="1.20.120.310:FF:000001">
    <property type="entry name" value="Sulfhydryl oxidase"/>
    <property type="match status" value="1"/>
</dbReference>
<reference evidence="17" key="1">
    <citation type="journal article" date="2021" name="Cell">
        <title>Tracing the genetic footprints of vertebrate landing in non-teleost ray-finned fishes.</title>
        <authorList>
            <person name="Bi X."/>
            <person name="Wang K."/>
            <person name="Yang L."/>
            <person name="Pan H."/>
            <person name="Jiang H."/>
            <person name="Wei Q."/>
            <person name="Fang M."/>
            <person name="Yu H."/>
            <person name="Zhu C."/>
            <person name="Cai Y."/>
            <person name="He Y."/>
            <person name="Gan X."/>
            <person name="Zeng H."/>
            <person name="Yu D."/>
            <person name="Zhu Y."/>
            <person name="Jiang H."/>
            <person name="Qiu Q."/>
            <person name="Yang H."/>
            <person name="Zhang Y.E."/>
            <person name="Wang W."/>
            <person name="Zhu M."/>
            <person name="He S."/>
            <person name="Zhang G."/>
        </authorList>
    </citation>
    <scope>NUCLEOTIDE SEQUENCE</scope>
    <source>
        <strain evidence="17">Allg_001</strain>
    </source>
</reference>
<feature type="region of interest" description="Disordered" evidence="14">
    <location>
        <begin position="567"/>
        <end position="649"/>
    </location>
</feature>
<accession>A0A8J7NRX1</accession>
<dbReference type="Pfam" id="PF18108">
    <property type="entry name" value="QSOX_Trx1"/>
    <property type="match status" value="1"/>
</dbReference>
<dbReference type="GO" id="GO:0000139">
    <property type="term" value="C:Golgi membrane"/>
    <property type="evidence" value="ECO:0007669"/>
    <property type="project" value="TreeGrafter"/>
</dbReference>
<dbReference type="PANTHER" id="PTHR22897">
    <property type="entry name" value="QUIESCIN Q6-RELATED SULFHYDRYL OXIDASE"/>
    <property type="match status" value="1"/>
</dbReference>
<dbReference type="FunFam" id="1.20.120.1960:FF:000001">
    <property type="entry name" value="Sulfhydryl oxidase"/>
    <property type="match status" value="1"/>
</dbReference>
<dbReference type="Pfam" id="PF04777">
    <property type="entry name" value="Evr1_Alr"/>
    <property type="match status" value="1"/>
</dbReference>
<dbReference type="CDD" id="cd02992">
    <property type="entry name" value="PDI_a_QSOX"/>
    <property type="match status" value="1"/>
</dbReference>
<organism evidence="17 18">
    <name type="scientific">Atractosteus spatula</name>
    <name type="common">Alligator gar</name>
    <name type="synonym">Lepisosteus spatula</name>
    <dbReference type="NCBI Taxonomy" id="7917"/>
    <lineage>
        <taxon>Eukaryota</taxon>
        <taxon>Metazoa</taxon>
        <taxon>Chordata</taxon>
        <taxon>Craniata</taxon>
        <taxon>Vertebrata</taxon>
        <taxon>Euteleostomi</taxon>
        <taxon>Actinopterygii</taxon>
        <taxon>Neopterygii</taxon>
        <taxon>Holostei</taxon>
        <taxon>Semionotiformes</taxon>
        <taxon>Lepisosteidae</taxon>
        <taxon>Atractosteus</taxon>
    </lineage>
</organism>
<keyword evidence="18" id="KW-1185">Reference proteome</keyword>
<feature type="domain" description="Thioredoxin" evidence="16">
    <location>
        <begin position="31"/>
        <end position="166"/>
    </location>
</feature>
<evidence type="ECO:0000256" key="3">
    <source>
        <dbReference type="ARBA" id="ARBA00006041"/>
    </source>
</evidence>
<feature type="transmembrane region" description="Helical" evidence="13">
    <location>
        <begin position="756"/>
        <end position="773"/>
    </location>
</feature>
<keyword evidence="10" id="KW-0325">Glycoprotein</keyword>
<dbReference type="FunFam" id="3.40.30.10:FF:000080">
    <property type="entry name" value="Sulfhydryl oxidase"/>
    <property type="match status" value="1"/>
</dbReference>
<dbReference type="Gene3D" id="1.20.120.310">
    <property type="entry name" value="ERV/ALR sulfhydryl oxidase domain"/>
    <property type="match status" value="1"/>
</dbReference>
<keyword evidence="8 13" id="KW-0560">Oxidoreductase</keyword>
<evidence type="ECO:0000256" key="12">
    <source>
        <dbReference type="ARBA" id="ARBA00048864"/>
    </source>
</evidence>
<dbReference type="AlphaFoldDB" id="A0A8J7NRX1"/>
<dbReference type="Gene3D" id="3.40.30.10">
    <property type="entry name" value="Glutaredoxin"/>
    <property type="match status" value="2"/>
</dbReference>
<comment type="catalytic activity">
    <reaction evidence="12 13">
        <text>2 R'C(R)SH + O2 = R'C(R)S-S(R)CR' + H2O2</text>
        <dbReference type="Rhea" id="RHEA:17357"/>
        <dbReference type="ChEBI" id="CHEBI:15379"/>
        <dbReference type="ChEBI" id="CHEBI:16240"/>
        <dbReference type="ChEBI" id="CHEBI:16520"/>
        <dbReference type="ChEBI" id="CHEBI:17412"/>
        <dbReference type="EC" id="1.8.3.2"/>
    </reaction>
</comment>
<evidence type="ECO:0000256" key="6">
    <source>
        <dbReference type="ARBA" id="ARBA00022729"/>
    </source>
</evidence>
<comment type="cofactor">
    <cofactor evidence="1 13">
        <name>FAD</name>
        <dbReference type="ChEBI" id="CHEBI:57692"/>
    </cofactor>
</comment>
<keyword evidence="9" id="KW-1015">Disulfide bond</keyword>
<dbReference type="PROSITE" id="PS51324">
    <property type="entry name" value="ERV_ALR"/>
    <property type="match status" value="1"/>
</dbReference>
<keyword evidence="13" id="KW-1133">Transmembrane helix</keyword>
<dbReference type="InterPro" id="IPR036249">
    <property type="entry name" value="Thioredoxin-like_sf"/>
</dbReference>
<comment type="subcellular location">
    <subcellularLocation>
        <location evidence="2">Secreted</location>
    </subcellularLocation>
</comment>
<dbReference type="InterPro" id="IPR017905">
    <property type="entry name" value="ERV/ALR_sulphydryl_oxidase"/>
</dbReference>
<protein>
    <recommendedName>
        <fullName evidence="13">Sulfhydryl oxidase</fullName>
        <ecNumber evidence="13">1.8.3.2</ecNumber>
    </recommendedName>
</protein>
<proteinExistence type="inferred from homology"/>
<dbReference type="Gene3D" id="1.20.120.1960">
    <property type="entry name" value="QSOX sulfhydryl oxidase domain"/>
    <property type="match status" value="1"/>
</dbReference>
<keyword evidence="6" id="KW-0732">Signal</keyword>
<sequence length="787" mass="89304">MAQQRCSATSRNTENLRTVFRAWTSLFTSLLLLAVTAKAGLYTPTDQIVLLSPDNIDSVIFNSSRSFLVEFYASWCGHCIAFSPTWKGLARDIKEWKPAVDLAAMDCAERSNRETCYNYNIQGYPTIKFFQSFSKRGSKGQHIRDVPHDVKALRQGIINLLESNVEAWPPACPPLEPASEVEIDNFFESNNVEYLALIFETADSYVGREVTLDLLQYENIAVRRVLSSEQGLVSRMRVTDFPSCYLYYANGNYTRVKVDIEARSFYSYALQKLPRVARAGKPQSANDSHSTSTVDREWREFNRSRVYMADLESALHYSLRVEVAAYPEIRGEALSALKLYISVLAKYFPGRPVVMNLLQALDSWLTNYKEFRVSYSSIKAVLDNAGEVPNAVLPNEEKWVGCQGSQPHYRGYPCSVWTLFHLLTVQAAESTSSSDPLDVLKAMRSYVKNFFGCRECATHFESMTDDSMGEVTNRTTSVLWLWARHNQVNNRLAGALSEDPQFPKIQWPPPDMCPQCHSVTGGEHEWKQGAVLDFLRSHFAADRILRDYLEGEAVLLAKQAETHAVQQEAEKAVRGPGRRAREAGETVGEQAAEEEEETQEGPVEYQQQQEEEEDREEQMAAGELGRERAEADQQWGHISPSRNPKPSIVGLRRRKARGEDIVDLDSFINQHYKMRAVRDAAAAVAVPERTIRKAEERLWAPQLQPKEPQDYVAIRKKRDLTGQYLGVEGAELAAQEKHWISLLSLGFSRLDISLCVLLYCLSSLCLLAMYLYFKMKLRLRRGKMALP</sequence>
<name>A0A8J7NRX1_ATRSP</name>
<keyword evidence="5 13" id="KW-0285">Flavoprotein</keyword>
<feature type="domain" description="ERV/ALR sulfhydryl oxidase" evidence="15">
    <location>
        <begin position="405"/>
        <end position="507"/>
    </location>
</feature>
<comment type="caution">
    <text evidence="17">The sequence shown here is derived from an EMBL/GenBank/DDBJ whole genome shotgun (WGS) entry which is preliminary data.</text>
</comment>
<evidence type="ECO:0000256" key="10">
    <source>
        <dbReference type="ARBA" id="ARBA00023180"/>
    </source>
</evidence>
<dbReference type="PANTHER" id="PTHR22897:SF6">
    <property type="entry name" value="SULFHYDRYL OXIDASE 1"/>
    <property type="match status" value="1"/>
</dbReference>
<evidence type="ECO:0000256" key="14">
    <source>
        <dbReference type="SAM" id="MobiDB-lite"/>
    </source>
</evidence>
<evidence type="ECO:0000256" key="2">
    <source>
        <dbReference type="ARBA" id="ARBA00004613"/>
    </source>
</evidence>
<gene>
    <name evidence="17" type="primary">Qsox1</name>
    <name evidence="17" type="ORF">GTO95_0017612</name>
</gene>
<dbReference type="InterPro" id="IPR013766">
    <property type="entry name" value="Thioredoxin_domain"/>
</dbReference>
<keyword evidence="7 13" id="KW-0274">FAD</keyword>
<evidence type="ECO:0000256" key="13">
    <source>
        <dbReference type="RuleBase" id="RU371123"/>
    </source>
</evidence>
<evidence type="ECO:0000313" key="18">
    <source>
        <dbReference type="Proteomes" id="UP000736164"/>
    </source>
</evidence>
<evidence type="ECO:0000256" key="7">
    <source>
        <dbReference type="ARBA" id="ARBA00022827"/>
    </source>
</evidence>
<dbReference type="GO" id="GO:0016971">
    <property type="term" value="F:flavin-dependent sulfhydryl oxidase activity"/>
    <property type="evidence" value="ECO:0007669"/>
    <property type="project" value="InterPro"/>
</dbReference>
<dbReference type="PROSITE" id="PS51352">
    <property type="entry name" value="THIOREDOXIN_2"/>
    <property type="match status" value="1"/>
</dbReference>
<evidence type="ECO:0000256" key="5">
    <source>
        <dbReference type="ARBA" id="ARBA00022630"/>
    </source>
</evidence>
<dbReference type="GO" id="GO:0006457">
    <property type="term" value="P:protein folding"/>
    <property type="evidence" value="ECO:0007669"/>
    <property type="project" value="TreeGrafter"/>
</dbReference>
<comment type="function">
    <text evidence="11">Catalyzes the oxidation of sulfhydryl groups in peptide and protein thiols to disulfides with the reduction of oxygen to hydrogen peroxide. Plays a role in disulfide bond formation in a variety of extracellular proteins. In fibroblasts, required for normal incorporation of laminin into the extracellular matrix, and thereby for normal cell-cell adhesion and cell migration.</text>
</comment>
<evidence type="ECO:0000256" key="11">
    <source>
        <dbReference type="ARBA" id="ARBA00045804"/>
    </source>
</evidence>
<dbReference type="InterPro" id="IPR042568">
    <property type="entry name" value="QSOX_FAD-bd_sf"/>
</dbReference>
<dbReference type="InterPro" id="IPR040986">
    <property type="entry name" value="QSOX_FAD-bd_dom"/>
</dbReference>
<evidence type="ECO:0000256" key="1">
    <source>
        <dbReference type="ARBA" id="ARBA00001974"/>
    </source>
</evidence>
<dbReference type="GO" id="GO:0003756">
    <property type="term" value="F:protein disulfide isomerase activity"/>
    <property type="evidence" value="ECO:0007669"/>
    <property type="project" value="TreeGrafter"/>
</dbReference>
<dbReference type="SUPFAM" id="SSF52833">
    <property type="entry name" value="Thioredoxin-like"/>
    <property type="match status" value="1"/>
</dbReference>
<keyword evidence="13" id="KW-0812">Transmembrane</keyword>
<evidence type="ECO:0000313" key="17">
    <source>
        <dbReference type="EMBL" id="MBN3318824.1"/>
    </source>
</evidence>
<dbReference type="GO" id="GO:0005615">
    <property type="term" value="C:extracellular space"/>
    <property type="evidence" value="ECO:0007669"/>
    <property type="project" value="TreeGrafter"/>
</dbReference>
<dbReference type="Pfam" id="PF00085">
    <property type="entry name" value="Thioredoxin"/>
    <property type="match status" value="1"/>
</dbReference>
<dbReference type="Proteomes" id="UP000736164">
    <property type="component" value="Unassembled WGS sequence"/>
</dbReference>
<dbReference type="FunFam" id="3.40.30.10:FF:000073">
    <property type="entry name" value="Sulfhydryl oxidase"/>
    <property type="match status" value="1"/>
</dbReference>
<evidence type="ECO:0000259" key="15">
    <source>
        <dbReference type="PROSITE" id="PS51324"/>
    </source>
</evidence>
<keyword evidence="13" id="KW-0472">Membrane</keyword>
<dbReference type="PRINTS" id="PR00421">
    <property type="entry name" value="THIOREDOXIN"/>
</dbReference>
<evidence type="ECO:0000256" key="8">
    <source>
        <dbReference type="ARBA" id="ARBA00023002"/>
    </source>
</evidence>
<dbReference type="Pfam" id="PF18371">
    <property type="entry name" value="FAD_SOX"/>
    <property type="match status" value="1"/>
</dbReference>
<feature type="compositionally biased region" description="Basic and acidic residues" evidence="14">
    <location>
        <begin position="568"/>
        <end position="584"/>
    </location>
</feature>
<feature type="non-terminal residue" evidence="17">
    <location>
        <position position="787"/>
    </location>
</feature>
<dbReference type="EMBL" id="JAAWVO010042053">
    <property type="protein sequence ID" value="MBN3318824.1"/>
    <property type="molecule type" value="Genomic_DNA"/>
</dbReference>
<dbReference type="InterPro" id="IPR041269">
    <property type="entry name" value="QSOX_Trx1"/>
</dbReference>
<evidence type="ECO:0000256" key="4">
    <source>
        <dbReference type="ARBA" id="ARBA00022525"/>
    </source>
</evidence>
<keyword evidence="4" id="KW-0964">Secreted</keyword>
<dbReference type="InterPro" id="IPR039798">
    <property type="entry name" value="Sulfhydryl_oxidase"/>
</dbReference>
<evidence type="ECO:0000256" key="9">
    <source>
        <dbReference type="ARBA" id="ARBA00023157"/>
    </source>
</evidence>
<dbReference type="SUPFAM" id="SSF69000">
    <property type="entry name" value="FAD-dependent thiol oxidase"/>
    <property type="match status" value="1"/>
</dbReference>
<evidence type="ECO:0000259" key="16">
    <source>
        <dbReference type="PROSITE" id="PS51352"/>
    </source>
</evidence>
<comment type="similarity">
    <text evidence="3 13">Belongs to the quiescin-sulfhydryl oxidase (QSOX) family.</text>
</comment>
<dbReference type="InterPro" id="IPR036774">
    <property type="entry name" value="ERV/ALR_sulphydryl_oxid_sf"/>
</dbReference>